<keyword evidence="4" id="KW-1185">Reference proteome</keyword>
<keyword evidence="2" id="KW-0732">Signal</keyword>
<dbReference type="RefSeq" id="XP_013898779.1">
    <property type="nucleotide sequence ID" value="XM_014043325.1"/>
</dbReference>
<dbReference type="KEGG" id="mng:MNEG_8200"/>
<organism evidence="3 4">
    <name type="scientific">Monoraphidium neglectum</name>
    <dbReference type="NCBI Taxonomy" id="145388"/>
    <lineage>
        <taxon>Eukaryota</taxon>
        <taxon>Viridiplantae</taxon>
        <taxon>Chlorophyta</taxon>
        <taxon>core chlorophytes</taxon>
        <taxon>Chlorophyceae</taxon>
        <taxon>CS clade</taxon>
        <taxon>Sphaeropleales</taxon>
        <taxon>Selenastraceae</taxon>
        <taxon>Monoraphidium</taxon>
    </lineage>
</organism>
<dbReference type="Gene3D" id="3.80.10.10">
    <property type="entry name" value="Ribonuclease Inhibitor"/>
    <property type="match status" value="1"/>
</dbReference>
<dbReference type="EMBL" id="KK101751">
    <property type="protein sequence ID" value="KIY99759.1"/>
    <property type="molecule type" value="Genomic_DNA"/>
</dbReference>
<evidence type="ECO:0000313" key="3">
    <source>
        <dbReference type="EMBL" id="KIY99759.1"/>
    </source>
</evidence>
<proteinExistence type="predicted"/>
<reference evidence="3 4" key="1">
    <citation type="journal article" date="2013" name="BMC Genomics">
        <title>Reconstruction of the lipid metabolism for the microalga Monoraphidium neglectum from its genome sequence reveals characteristics suitable for biofuel production.</title>
        <authorList>
            <person name="Bogen C."/>
            <person name="Al-Dilaimi A."/>
            <person name="Albersmeier A."/>
            <person name="Wichmann J."/>
            <person name="Grundmann M."/>
            <person name="Rupp O."/>
            <person name="Lauersen K.J."/>
            <person name="Blifernez-Klassen O."/>
            <person name="Kalinowski J."/>
            <person name="Goesmann A."/>
            <person name="Mussgnug J.H."/>
            <person name="Kruse O."/>
        </authorList>
    </citation>
    <scope>NUCLEOTIDE SEQUENCE [LARGE SCALE GENOMIC DNA]</scope>
    <source>
        <strain evidence="3 4">SAG 48.87</strain>
    </source>
</reference>
<name>A0A0D2M914_9CHLO</name>
<evidence type="ECO:0000256" key="2">
    <source>
        <dbReference type="SAM" id="SignalP"/>
    </source>
</evidence>
<gene>
    <name evidence="3" type="ORF">MNEG_8200</name>
</gene>
<accession>A0A0D2M914</accession>
<dbReference type="GeneID" id="25741076"/>
<dbReference type="Proteomes" id="UP000054498">
    <property type="component" value="Unassembled WGS sequence"/>
</dbReference>
<feature type="signal peptide" evidence="2">
    <location>
        <begin position="1"/>
        <end position="22"/>
    </location>
</feature>
<sequence>MGRLKTLYLLLSGTLSPEFGVAWQAMEELALNTNAFTGPLPNQWAAMGKLKKLYIS</sequence>
<dbReference type="InterPro" id="IPR032675">
    <property type="entry name" value="LRR_dom_sf"/>
</dbReference>
<protein>
    <submittedName>
        <fullName evidence="3">Uncharacterized protein</fullName>
    </submittedName>
</protein>
<dbReference type="OrthoDB" id="513182at2759"/>
<dbReference type="AlphaFoldDB" id="A0A0D2M914"/>
<feature type="chain" id="PRO_5002246797" evidence="2">
    <location>
        <begin position="23"/>
        <end position="56"/>
    </location>
</feature>
<evidence type="ECO:0000256" key="1">
    <source>
        <dbReference type="ARBA" id="ARBA00004430"/>
    </source>
</evidence>
<evidence type="ECO:0000313" key="4">
    <source>
        <dbReference type="Proteomes" id="UP000054498"/>
    </source>
</evidence>
<dbReference type="GO" id="GO:0005930">
    <property type="term" value="C:axoneme"/>
    <property type="evidence" value="ECO:0007669"/>
    <property type="project" value="UniProtKB-SubCell"/>
</dbReference>
<comment type="subcellular location">
    <subcellularLocation>
        <location evidence="1">Cytoplasm</location>
        <location evidence="1">Cytoskeleton</location>
        <location evidence="1">Cilium axoneme</location>
    </subcellularLocation>
</comment>